<dbReference type="GO" id="GO:0016020">
    <property type="term" value="C:membrane"/>
    <property type="evidence" value="ECO:0007669"/>
    <property type="project" value="UniProtKB-SubCell"/>
</dbReference>
<feature type="transmembrane region" description="Helical" evidence="6">
    <location>
        <begin position="125"/>
        <end position="145"/>
    </location>
</feature>
<feature type="transmembrane region" description="Helical" evidence="6">
    <location>
        <begin position="242"/>
        <end position="262"/>
    </location>
</feature>
<keyword evidence="9" id="KW-1185">Reference proteome</keyword>
<feature type="transmembrane region" description="Helical" evidence="6">
    <location>
        <begin position="12"/>
        <end position="34"/>
    </location>
</feature>
<dbReference type="Pfam" id="PF00892">
    <property type="entry name" value="EamA"/>
    <property type="match status" value="2"/>
</dbReference>
<keyword evidence="3 6" id="KW-0812">Transmembrane</keyword>
<dbReference type="RefSeq" id="WP_045055692.1">
    <property type="nucleotide sequence ID" value="NZ_CAWMDP010000005.1"/>
</dbReference>
<dbReference type="InterPro" id="IPR000620">
    <property type="entry name" value="EamA_dom"/>
</dbReference>
<feature type="transmembrane region" description="Helical" evidence="6">
    <location>
        <begin position="40"/>
        <end position="61"/>
    </location>
</feature>
<feature type="transmembrane region" description="Helical" evidence="6">
    <location>
        <begin position="98"/>
        <end position="118"/>
    </location>
</feature>
<protein>
    <submittedName>
        <fullName evidence="8">Membrane protein</fullName>
    </submittedName>
</protein>
<gene>
    <name evidence="8" type="ORF">UH38_16050</name>
</gene>
<reference evidence="8 9" key="1">
    <citation type="submission" date="2015-02" db="EMBL/GenBank/DDBJ databases">
        <title>Draft genome of a novel marine cyanobacterium (Chroococcales) isolated from South Atlantic Ocean.</title>
        <authorList>
            <person name="Rigonato J."/>
            <person name="Alvarenga D.O."/>
            <person name="Branco L.H."/>
            <person name="Varani A.M."/>
            <person name="Brandini F.P."/>
            <person name="Fiore M.F."/>
        </authorList>
    </citation>
    <scope>NUCLEOTIDE SEQUENCE [LARGE SCALE GENOMIC DNA]</scope>
    <source>
        <strain evidence="8 9">CENA595</strain>
    </source>
</reference>
<name>A0A0D8ZPM4_9CYAN</name>
<evidence type="ECO:0000259" key="7">
    <source>
        <dbReference type="Pfam" id="PF00892"/>
    </source>
</evidence>
<feature type="transmembrane region" description="Helical" evidence="6">
    <location>
        <begin position="216"/>
        <end position="235"/>
    </location>
</feature>
<comment type="caution">
    <text evidence="8">The sequence shown here is derived from an EMBL/GenBank/DDBJ whole genome shotgun (WGS) entry which is preliminary data.</text>
</comment>
<accession>A0A0D8ZPM4</accession>
<evidence type="ECO:0000256" key="5">
    <source>
        <dbReference type="ARBA" id="ARBA00023136"/>
    </source>
</evidence>
<feature type="transmembrane region" description="Helical" evidence="6">
    <location>
        <begin position="268"/>
        <end position="287"/>
    </location>
</feature>
<feature type="domain" description="EamA" evidence="7">
    <location>
        <begin position="11"/>
        <end position="137"/>
    </location>
</feature>
<dbReference type="InterPro" id="IPR037185">
    <property type="entry name" value="EmrE-like"/>
</dbReference>
<evidence type="ECO:0000256" key="4">
    <source>
        <dbReference type="ARBA" id="ARBA00022989"/>
    </source>
</evidence>
<proteinExistence type="inferred from homology"/>
<feature type="transmembrane region" description="Helical" evidence="6">
    <location>
        <begin position="73"/>
        <end position="92"/>
    </location>
</feature>
<dbReference type="EMBL" id="JYON01000018">
    <property type="protein sequence ID" value="KJH70748.1"/>
    <property type="molecule type" value="Genomic_DNA"/>
</dbReference>
<sequence>MQRSPIEVETLGLIYGFFGVLGFSLTLPATRVAVADLDPILVGLGRALVAAILAAALLGITRQKRPSRTQIKSLLIVALGVIFGFPLLSAWAMQRLPASHGAIVLGIGPLATAIAGTIRAGDRPTLGFWLASIFGSIIVVSFAVISGAGHLQMADIALLAAMIFAAFGYAEGGRLAQVMGGWQVICWALVIAAPIAFLPTVFAIMQHGLVASPTAWLGFGYVCVVSQFFAFFAWYQGLAIGGVARVSQIQLLQPFLTIFASALLLGEAIAPITIGCAILVFISVILGKKAAVQRQLIAR</sequence>
<dbReference type="OrthoDB" id="9784288at2"/>
<organism evidence="8 9">
    <name type="scientific">Aliterella atlantica CENA595</name>
    <dbReference type="NCBI Taxonomy" id="1618023"/>
    <lineage>
        <taxon>Bacteria</taxon>
        <taxon>Bacillati</taxon>
        <taxon>Cyanobacteriota</taxon>
        <taxon>Cyanophyceae</taxon>
        <taxon>Chroococcidiopsidales</taxon>
        <taxon>Aliterellaceae</taxon>
        <taxon>Aliterella</taxon>
    </lineage>
</organism>
<comment type="similarity">
    <text evidence="2">Belongs to the EamA transporter family.</text>
</comment>
<keyword evidence="4 6" id="KW-1133">Transmembrane helix</keyword>
<evidence type="ECO:0000313" key="8">
    <source>
        <dbReference type="EMBL" id="KJH70748.1"/>
    </source>
</evidence>
<evidence type="ECO:0000256" key="6">
    <source>
        <dbReference type="SAM" id="Phobius"/>
    </source>
</evidence>
<evidence type="ECO:0000313" key="9">
    <source>
        <dbReference type="Proteomes" id="UP000032452"/>
    </source>
</evidence>
<dbReference type="PANTHER" id="PTHR32322:SF2">
    <property type="entry name" value="EAMA DOMAIN-CONTAINING PROTEIN"/>
    <property type="match status" value="1"/>
</dbReference>
<evidence type="ECO:0000256" key="2">
    <source>
        <dbReference type="ARBA" id="ARBA00007362"/>
    </source>
</evidence>
<feature type="transmembrane region" description="Helical" evidence="6">
    <location>
        <begin position="182"/>
        <end position="204"/>
    </location>
</feature>
<dbReference type="SUPFAM" id="SSF103481">
    <property type="entry name" value="Multidrug resistance efflux transporter EmrE"/>
    <property type="match status" value="2"/>
</dbReference>
<dbReference type="PATRIC" id="fig|1618023.3.peg.248"/>
<evidence type="ECO:0000256" key="1">
    <source>
        <dbReference type="ARBA" id="ARBA00004141"/>
    </source>
</evidence>
<dbReference type="Proteomes" id="UP000032452">
    <property type="component" value="Unassembled WGS sequence"/>
</dbReference>
<dbReference type="AlphaFoldDB" id="A0A0D8ZPM4"/>
<feature type="domain" description="EamA" evidence="7">
    <location>
        <begin position="153"/>
        <end position="286"/>
    </location>
</feature>
<comment type="subcellular location">
    <subcellularLocation>
        <location evidence="1">Membrane</location>
        <topology evidence="1">Multi-pass membrane protein</topology>
    </subcellularLocation>
</comment>
<dbReference type="STRING" id="1618023.UH38_16050"/>
<feature type="transmembrane region" description="Helical" evidence="6">
    <location>
        <begin position="151"/>
        <end position="170"/>
    </location>
</feature>
<dbReference type="PANTHER" id="PTHR32322">
    <property type="entry name" value="INNER MEMBRANE TRANSPORTER"/>
    <property type="match status" value="1"/>
</dbReference>
<evidence type="ECO:0000256" key="3">
    <source>
        <dbReference type="ARBA" id="ARBA00022692"/>
    </source>
</evidence>
<dbReference type="InterPro" id="IPR050638">
    <property type="entry name" value="AA-Vitamin_Transporters"/>
</dbReference>
<keyword evidence="5 6" id="KW-0472">Membrane</keyword>